<dbReference type="EMBL" id="BAAAPC010000008">
    <property type="protein sequence ID" value="GAA1995273.1"/>
    <property type="molecule type" value="Genomic_DNA"/>
</dbReference>
<protein>
    <submittedName>
        <fullName evidence="2">Uncharacterized protein</fullName>
    </submittedName>
</protein>
<name>A0ABN2SZA1_9ACTN</name>
<evidence type="ECO:0000313" key="3">
    <source>
        <dbReference type="Proteomes" id="UP001501585"/>
    </source>
</evidence>
<feature type="region of interest" description="Disordered" evidence="1">
    <location>
        <begin position="65"/>
        <end position="93"/>
    </location>
</feature>
<gene>
    <name evidence="2" type="ORF">GCM10009799_21960</name>
</gene>
<organism evidence="2 3">
    <name type="scientific">Nocardiopsis rhodophaea</name>
    <dbReference type="NCBI Taxonomy" id="280238"/>
    <lineage>
        <taxon>Bacteria</taxon>
        <taxon>Bacillati</taxon>
        <taxon>Actinomycetota</taxon>
        <taxon>Actinomycetes</taxon>
        <taxon>Streptosporangiales</taxon>
        <taxon>Nocardiopsidaceae</taxon>
        <taxon>Nocardiopsis</taxon>
    </lineage>
</organism>
<sequence>MARSRRPYDAGSRPYVFDALRAVPDADPVRDPTEAVLAVTDLYTFHLDELQRGLSAVGGPRATPRVAGLVGRPHGGRTGTRASTASSVLDGCS</sequence>
<evidence type="ECO:0000256" key="1">
    <source>
        <dbReference type="SAM" id="MobiDB-lite"/>
    </source>
</evidence>
<dbReference type="Proteomes" id="UP001501585">
    <property type="component" value="Unassembled WGS sequence"/>
</dbReference>
<accession>A0ABN2SZA1</accession>
<proteinExistence type="predicted"/>
<evidence type="ECO:0000313" key="2">
    <source>
        <dbReference type="EMBL" id="GAA1995273.1"/>
    </source>
</evidence>
<keyword evidence="3" id="KW-1185">Reference proteome</keyword>
<reference evidence="2 3" key="1">
    <citation type="journal article" date="2019" name="Int. J. Syst. Evol. Microbiol.">
        <title>The Global Catalogue of Microorganisms (GCM) 10K type strain sequencing project: providing services to taxonomists for standard genome sequencing and annotation.</title>
        <authorList>
            <consortium name="The Broad Institute Genomics Platform"/>
            <consortium name="The Broad Institute Genome Sequencing Center for Infectious Disease"/>
            <person name="Wu L."/>
            <person name="Ma J."/>
        </authorList>
    </citation>
    <scope>NUCLEOTIDE SEQUENCE [LARGE SCALE GENOMIC DNA]</scope>
    <source>
        <strain evidence="2 3">JCM 15313</strain>
    </source>
</reference>
<comment type="caution">
    <text evidence="2">The sequence shown here is derived from an EMBL/GenBank/DDBJ whole genome shotgun (WGS) entry which is preliminary data.</text>
</comment>